<dbReference type="RefSeq" id="WP_338394283.1">
    <property type="nucleotide sequence ID" value="NZ_AP025314.1"/>
</dbReference>
<proteinExistence type="inferred from homology"/>
<dbReference type="Gene3D" id="3.40.309.10">
    <property type="entry name" value="Aldehyde Dehydrogenase, Chain A, domain 2"/>
    <property type="match status" value="1"/>
</dbReference>
<reference evidence="6 7" key="1">
    <citation type="submission" date="2021-12" db="EMBL/GenBank/DDBJ databases">
        <title>Genome sequencing of bacteria with rrn-lacking chromosome and rrn-plasmid.</title>
        <authorList>
            <person name="Anda M."/>
            <person name="Iwasaki W."/>
        </authorList>
    </citation>
    <scope>NUCLEOTIDE SEQUENCE [LARGE SCALE GENOMIC DNA]</scope>
    <source>
        <strain evidence="6 7">DSM 100852</strain>
    </source>
</reference>
<evidence type="ECO:0000313" key="6">
    <source>
        <dbReference type="EMBL" id="BDD09064.1"/>
    </source>
</evidence>
<dbReference type="AlphaFoldDB" id="A0AAU9D3Q9"/>
<evidence type="ECO:0000256" key="3">
    <source>
        <dbReference type="PROSITE-ProRule" id="PRU10007"/>
    </source>
</evidence>
<evidence type="ECO:0000256" key="2">
    <source>
        <dbReference type="ARBA" id="ARBA00023002"/>
    </source>
</evidence>
<dbReference type="InterPro" id="IPR029510">
    <property type="entry name" value="Ald_DH_CS_GLU"/>
</dbReference>
<dbReference type="InterPro" id="IPR016161">
    <property type="entry name" value="Ald_DH/histidinol_DH"/>
</dbReference>
<dbReference type="Pfam" id="PF00171">
    <property type="entry name" value="Aldedh"/>
    <property type="match status" value="1"/>
</dbReference>
<protein>
    <submittedName>
        <fullName evidence="6">Aldehyde dehydrogenase</fullName>
    </submittedName>
</protein>
<dbReference type="PROSITE" id="PS00070">
    <property type="entry name" value="ALDEHYDE_DEHYDR_CYS"/>
    <property type="match status" value="1"/>
</dbReference>
<dbReference type="NCBIfam" id="NF007497">
    <property type="entry name" value="PRK10090.1"/>
    <property type="match status" value="1"/>
</dbReference>
<dbReference type="InterPro" id="IPR016162">
    <property type="entry name" value="Ald_DH_N"/>
</dbReference>
<dbReference type="PANTHER" id="PTHR11699">
    <property type="entry name" value="ALDEHYDE DEHYDROGENASE-RELATED"/>
    <property type="match status" value="1"/>
</dbReference>
<evidence type="ECO:0000313" key="7">
    <source>
        <dbReference type="Proteomes" id="UP001348817"/>
    </source>
</evidence>
<name>A0AAU9D3Q9_9BACT</name>
<dbReference type="PROSITE" id="PS00687">
    <property type="entry name" value="ALDEHYDE_DEHYDR_GLU"/>
    <property type="match status" value="1"/>
</dbReference>
<gene>
    <name evidence="6" type="ORF">FUAX_14960</name>
</gene>
<accession>A0AAU9D3Q9</accession>
<keyword evidence="2 4" id="KW-0560">Oxidoreductase</keyword>
<evidence type="ECO:0000256" key="1">
    <source>
        <dbReference type="ARBA" id="ARBA00009986"/>
    </source>
</evidence>
<dbReference type="InterPro" id="IPR015590">
    <property type="entry name" value="Aldehyde_DH_dom"/>
</dbReference>
<evidence type="ECO:0000259" key="5">
    <source>
        <dbReference type="Pfam" id="PF00171"/>
    </source>
</evidence>
<dbReference type="InterPro" id="IPR016160">
    <property type="entry name" value="Ald_DH_CS_CYS"/>
</dbReference>
<dbReference type="Proteomes" id="UP001348817">
    <property type="component" value="Chromosome"/>
</dbReference>
<keyword evidence="7" id="KW-1185">Reference proteome</keyword>
<evidence type="ECO:0000256" key="4">
    <source>
        <dbReference type="RuleBase" id="RU003345"/>
    </source>
</evidence>
<sequence>MTNQTQSSVAEDVKVYKQFINGEFVDTNSGSYYDVINPCTEEVLSQVANGDAEDARLALEAARNSQDAWAKLAACERAGYLKEMARITRENRVELATILAKEQAKILPLAQVEIDVTAEYFDYNAGWARRVEGEIIQSDNPKENIYLYKMPIGVTVGICPWNFPFFVMARKVAPALVTGNTSVIKPSSFAPNTIMRFVELIQGIGLPKGVLNVICGWGSDCGHALASSPITGLVSLTGSVEAGEKVMAACAPNITKVNLELGGKAPAIVCEDADLELAVTAIVNSRVIYSGQVCNCAERVYVHEDVYEQFMEMLVKRMSEVKVGDALAEDTPDMSSQISLQQLEKIEAMVARAVEEGCEVLTGGARDDRFETGFFFQPTVLANCRQEMEVIQKEVFGPVLPVVKVKDFDEAIALANDSEYGLTSSVYTQDANKAMKAVNEIKFGETYINRHNFEAIQGFHAGWRKSGIGGADGKHGMEEYLQTRMIYWERH</sequence>
<dbReference type="GO" id="GO:0016620">
    <property type="term" value="F:oxidoreductase activity, acting on the aldehyde or oxo group of donors, NAD or NADP as acceptor"/>
    <property type="evidence" value="ECO:0007669"/>
    <property type="project" value="InterPro"/>
</dbReference>
<dbReference type="FunFam" id="3.40.309.10:FF:000009">
    <property type="entry name" value="Aldehyde dehydrogenase A"/>
    <property type="match status" value="1"/>
</dbReference>
<feature type="active site" evidence="3">
    <location>
        <position position="260"/>
    </location>
</feature>
<organism evidence="6 7">
    <name type="scientific">Fulvitalea axinellae</name>
    <dbReference type="NCBI Taxonomy" id="1182444"/>
    <lineage>
        <taxon>Bacteria</taxon>
        <taxon>Pseudomonadati</taxon>
        <taxon>Bacteroidota</taxon>
        <taxon>Cytophagia</taxon>
        <taxon>Cytophagales</taxon>
        <taxon>Persicobacteraceae</taxon>
        <taxon>Fulvitalea</taxon>
    </lineage>
</organism>
<dbReference type="InterPro" id="IPR016163">
    <property type="entry name" value="Ald_DH_C"/>
</dbReference>
<comment type="similarity">
    <text evidence="1 4">Belongs to the aldehyde dehydrogenase family.</text>
</comment>
<dbReference type="FunFam" id="3.40.605.10:FF:000007">
    <property type="entry name" value="NAD/NADP-dependent betaine aldehyde dehydrogenase"/>
    <property type="match status" value="1"/>
</dbReference>
<feature type="domain" description="Aldehyde dehydrogenase" evidence="5">
    <location>
        <begin position="24"/>
        <end position="485"/>
    </location>
</feature>
<dbReference type="EMBL" id="AP025314">
    <property type="protein sequence ID" value="BDD09064.1"/>
    <property type="molecule type" value="Genomic_DNA"/>
</dbReference>
<dbReference type="Gene3D" id="3.40.605.10">
    <property type="entry name" value="Aldehyde Dehydrogenase, Chain A, domain 1"/>
    <property type="match status" value="1"/>
</dbReference>
<dbReference type="KEGG" id="fax:FUAX_14960"/>
<dbReference type="CDD" id="cd07088">
    <property type="entry name" value="ALDH_LactADH-AldA"/>
    <property type="match status" value="1"/>
</dbReference>
<dbReference type="SUPFAM" id="SSF53720">
    <property type="entry name" value="ALDH-like"/>
    <property type="match status" value="1"/>
</dbReference>